<name>A0ABY5MYQ5_9SPHN</name>
<accession>A0ABY5MYQ5</accession>
<protein>
    <submittedName>
        <fullName evidence="2">Uncharacterized protein</fullName>
    </submittedName>
</protein>
<keyword evidence="3" id="KW-1185">Reference proteome</keyword>
<evidence type="ECO:0000313" key="3">
    <source>
        <dbReference type="Proteomes" id="UP000831921"/>
    </source>
</evidence>
<evidence type="ECO:0000313" key="2">
    <source>
        <dbReference type="EMBL" id="UUR08223.1"/>
    </source>
</evidence>
<dbReference type="Proteomes" id="UP000831921">
    <property type="component" value="Chromosome"/>
</dbReference>
<evidence type="ECO:0000256" key="1">
    <source>
        <dbReference type="SAM" id="MobiDB-lite"/>
    </source>
</evidence>
<organism evidence="2 3">
    <name type="scientific">Sphingomonas glaciei</name>
    <dbReference type="NCBI Taxonomy" id="2938948"/>
    <lineage>
        <taxon>Bacteria</taxon>
        <taxon>Pseudomonadati</taxon>
        <taxon>Pseudomonadota</taxon>
        <taxon>Alphaproteobacteria</taxon>
        <taxon>Sphingomonadales</taxon>
        <taxon>Sphingomonadaceae</taxon>
        <taxon>Sphingomonas</taxon>
    </lineage>
</organism>
<dbReference type="RefSeq" id="WP_249504002.1">
    <property type="nucleotide sequence ID" value="NZ_CP097253.1"/>
</dbReference>
<feature type="region of interest" description="Disordered" evidence="1">
    <location>
        <begin position="80"/>
        <end position="119"/>
    </location>
</feature>
<dbReference type="EMBL" id="CP097253">
    <property type="protein sequence ID" value="UUR08223.1"/>
    <property type="molecule type" value="Genomic_DNA"/>
</dbReference>
<gene>
    <name evidence="2" type="ORF">M1K48_00815</name>
</gene>
<reference evidence="2 3" key="1">
    <citation type="submission" date="2022-05" db="EMBL/GenBank/DDBJ databases">
        <title>S8-45 Sphingomonas ultraviolaceadurans.</title>
        <authorList>
            <person name="Liu Y."/>
        </authorList>
    </citation>
    <scope>NUCLEOTIDE SEQUENCE [LARGE SCALE GENOMIC DNA]</scope>
    <source>
        <strain evidence="2 3">S8-45</strain>
    </source>
</reference>
<proteinExistence type="predicted"/>
<sequence>MALPLPLVEERAQLSLYAQSAKVRVNVAVAFAREPLTKLFQRAAFRCHFQGALDGILHSAPTKQTALLYTGCIVQPRSRQRGRETLPAHARLRSTAAVGDHESKWPGDQAGPFNDNGQL</sequence>